<dbReference type="InterPro" id="IPR014017">
    <property type="entry name" value="DNA_helicase_UvrD-like_C"/>
</dbReference>
<dbReference type="GO" id="GO:0005829">
    <property type="term" value="C:cytosol"/>
    <property type="evidence" value="ECO:0007669"/>
    <property type="project" value="TreeGrafter"/>
</dbReference>
<dbReference type="Proteomes" id="UP000590225">
    <property type="component" value="Unassembled WGS sequence"/>
</dbReference>
<dbReference type="RefSeq" id="WP_220479395.1">
    <property type="nucleotide sequence ID" value="NZ_JACGXP010000002.1"/>
</dbReference>
<dbReference type="AlphaFoldDB" id="A0AAW3T5G1"/>
<dbReference type="InterPro" id="IPR000212">
    <property type="entry name" value="DNA_helicase_UvrD/REP"/>
</dbReference>
<reference evidence="6 7" key="1">
    <citation type="submission" date="2020-07" db="EMBL/GenBank/DDBJ databases">
        <title>Above-ground endophytic microbial communities from plants in different locations in the United States.</title>
        <authorList>
            <person name="Frank C."/>
        </authorList>
    </citation>
    <scope>NUCLEOTIDE SEQUENCE [LARGE SCALE GENOMIC DNA]</scope>
    <source>
        <strain evidence="6 7">WPL5_2</strain>
    </source>
</reference>
<evidence type="ECO:0000256" key="1">
    <source>
        <dbReference type="ARBA" id="ARBA00022741"/>
    </source>
</evidence>
<evidence type="ECO:0000313" key="6">
    <source>
        <dbReference type="EMBL" id="MBA8989914.1"/>
    </source>
</evidence>
<dbReference type="InterPro" id="IPR027417">
    <property type="entry name" value="P-loop_NTPase"/>
</dbReference>
<dbReference type="GO" id="GO:0016787">
    <property type="term" value="F:hydrolase activity"/>
    <property type="evidence" value="ECO:0007669"/>
    <property type="project" value="UniProtKB-KW"/>
</dbReference>
<evidence type="ECO:0000256" key="3">
    <source>
        <dbReference type="ARBA" id="ARBA00022806"/>
    </source>
</evidence>
<keyword evidence="4" id="KW-0067">ATP-binding</keyword>
<evidence type="ECO:0000259" key="5">
    <source>
        <dbReference type="Pfam" id="PF13361"/>
    </source>
</evidence>
<dbReference type="Gene3D" id="3.40.50.300">
    <property type="entry name" value="P-loop containing nucleotide triphosphate hydrolases"/>
    <property type="match status" value="1"/>
</dbReference>
<dbReference type="EMBL" id="JACGXP010000002">
    <property type="protein sequence ID" value="MBA8989914.1"/>
    <property type="molecule type" value="Genomic_DNA"/>
</dbReference>
<dbReference type="PANTHER" id="PTHR11070">
    <property type="entry name" value="UVRD / RECB / PCRA DNA HELICASE FAMILY MEMBER"/>
    <property type="match status" value="1"/>
</dbReference>
<feature type="domain" description="UvrD-like helicase C-terminal" evidence="5">
    <location>
        <begin position="9"/>
        <end position="75"/>
    </location>
</feature>
<keyword evidence="2" id="KW-0378">Hydrolase</keyword>
<dbReference type="SUPFAM" id="SSF52540">
    <property type="entry name" value="P-loop containing nucleoside triphosphate hydrolases"/>
    <property type="match status" value="1"/>
</dbReference>
<dbReference type="GO" id="GO:0000725">
    <property type="term" value="P:recombinational repair"/>
    <property type="evidence" value="ECO:0007669"/>
    <property type="project" value="TreeGrafter"/>
</dbReference>
<evidence type="ECO:0000256" key="4">
    <source>
        <dbReference type="ARBA" id="ARBA00022840"/>
    </source>
</evidence>
<protein>
    <submittedName>
        <fullName evidence="6">Superfamily I DNA/RNA helicase</fullName>
    </submittedName>
</protein>
<keyword evidence="3 6" id="KW-0347">Helicase</keyword>
<organism evidence="6 7">
    <name type="scientific">Curtobacterium pusillum</name>
    <dbReference type="NCBI Taxonomy" id="69373"/>
    <lineage>
        <taxon>Bacteria</taxon>
        <taxon>Bacillati</taxon>
        <taxon>Actinomycetota</taxon>
        <taxon>Actinomycetes</taxon>
        <taxon>Micrococcales</taxon>
        <taxon>Microbacteriaceae</taxon>
        <taxon>Curtobacterium</taxon>
    </lineage>
</organism>
<accession>A0AAW3T5G1</accession>
<dbReference type="PANTHER" id="PTHR11070:SF2">
    <property type="entry name" value="ATP-DEPENDENT DNA HELICASE SRS2"/>
    <property type="match status" value="1"/>
</dbReference>
<sequence>MLDEYSGRTTDAVRVGTVKRAKGLEFKQVLLAHVDRRMVDAAPAESSESDRERRERGRRELYVGMTRARDGLWVGVRNRVSRSR</sequence>
<dbReference type="GO" id="GO:0003677">
    <property type="term" value="F:DNA binding"/>
    <property type="evidence" value="ECO:0007669"/>
    <property type="project" value="InterPro"/>
</dbReference>
<evidence type="ECO:0000313" key="7">
    <source>
        <dbReference type="Proteomes" id="UP000590225"/>
    </source>
</evidence>
<proteinExistence type="predicted"/>
<evidence type="ECO:0000256" key="2">
    <source>
        <dbReference type="ARBA" id="ARBA00022801"/>
    </source>
</evidence>
<gene>
    <name evidence="6" type="ORF">FHW23_001160</name>
</gene>
<keyword evidence="1" id="KW-0547">Nucleotide-binding</keyword>
<comment type="caution">
    <text evidence="6">The sequence shown here is derived from an EMBL/GenBank/DDBJ whole genome shotgun (WGS) entry which is preliminary data.</text>
</comment>
<dbReference type="Pfam" id="PF13361">
    <property type="entry name" value="UvrD_C"/>
    <property type="match status" value="1"/>
</dbReference>
<dbReference type="GO" id="GO:0005524">
    <property type="term" value="F:ATP binding"/>
    <property type="evidence" value="ECO:0007669"/>
    <property type="project" value="UniProtKB-KW"/>
</dbReference>
<dbReference type="GO" id="GO:0043138">
    <property type="term" value="F:3'-5' DNA helicase activity"/>
    <property type="evidence" value="ECO:0007669"/>
    <property type="project" value="TreeGrafter"/>
</dbReference>
<name>A0AAW3T5G1_9MICO</name>